<dbReference type="GO" id="GO:0006995">
    <property type="term" value="P:cellular response to nitrogen starvation"/>
    <property type="evidence" value="ECO:0007669"/>
    <property type="project" value="TreeGrafter"/>
</dbReference>
<dbReference type="GO" id="GO:0000045">
    <property type="term" value="P:autophagosome assembly"/>
    <property type="evidence" value="ECO:0007669"/>
    <property type="project" value="TreeGrafter"/>
</dbReference>
<comment type="similarity">
    <text evidence="1">Belongs to the beclin family.</text>
</comment>
<dbReference type="EMBL" id="CAJPDR010000244">
    <property type="protein sequence ID" value="CAF9928073.1"/>
    <property type="molecule type" value="Genomic_DNA"/>
</dbReference>
<reference evidence="6" key="1">
    <citation type="submission" date="2021-03" db="EMBL/GenBank/DDBJ databases">
        <authorList>
            <person name="Tagirdzhanova G."/>
        </authorList>
    </citation>
    <scope>NUCLEOTIDE SEQUENCE</scope>
</reference>
<protein>
    <submittedName>
        <fullName evidence="6">Autophagy protein 6</fullName>
    </submittedName>
</protein>
<dbReference type="GO" id="GO:0000407">
    <property type="term" value="C:phagophore assembly site"/>
    <property type="evidence" value="ECO:0007669"/>
    <property type="project" value="TreeGrafter"/>
</dbReference>
<evidence type="ECO:0000256" key="3">
    <source>
        <dbReference type="SAM" id="MobiDB-lite"/>
    </source>
</evidence>
<dbReference type="AlphaFoldDB" id="A0A8H3IQT5"/>
<accession>A0A8H3IQT5</accession>
<dbReference type="FunFam" id="1.10.418.40:FF:000005">
    <property type="entry name" value="Autophagy protein Apg6, putative"/>
    <property type="match status" value="1"/>
</dbReference>
<evidence type="ECO:0000259" key="5">
    <source>
        <dbReference type="Pfam" id="PF17675"/>
    </source>
</evidence>
<evidence type="ECO:0000313" key="7">
    <source>
        <dbReference type="Proteomes" id="UP000664203"/>
    </source>
</evidence>
<name>A0A8H3IQT5_9LECA</name>
<dbReference type="GO" id="GO:0045324">
    <property type="term" value="P:late endosome to vacuole transport"/>
    <property type="evidence" value="ECO:0007669"/>
    <property type="project" value="TreeGrafter"/>
</dbReference>
<feature type="compositionally biased region" description="Polar residues" evidence="3">
    <location>
        <begin position="379"/>
        <end position="407"/>
    </location>
</feature>
<dbReference type="InterPro" id="IPR038274">
    <property type="entry name" value="Atg6/Beclin_C_sf"/>
</dbReference>
<proteinExistence type="inferred from homology"/>
<comment type="caution">
    <text evidence="6">The sequence shown here is derived from an EMBL/GenBank/DDBJ whole genome shotgun (WGS) entry which is preliminary data.</text>
</comment>
<evidence type="ECO:0000256" key="1">
    <source>
        <dbReference type="ARBA" id="ARBA00005965"/>
    </source>
</evidence>
<dbReference type="GO" id="GO:0030674">
    <property type="term" value="F:protein-macromolecule adaptor activity"/>
    <property type="evidence" value="ECO:0007669"/>
    <property type="project" value="TreeGrafter"/>
</dbReference>
<feature type="domain" description="Atg6 BARA" evidence="4">
    <location>
        <begin position="298"/>
        <end position="533"/>
    </location>
</feature>
<feature type="coiled-coil region" evidence="2">
    <location>
        <begin position="232"/>
        <end position="259"/>
    </location>
</feature>
<dbReference type="OrthoDB" id="20368at2759"/>
<feature type="domain" description="Atg6/beclin coiled-coil" evidence="5">
    <location>
        <begin position="167"/>
        <end position="295"/>
    </location>
</feature>
<dbReference type="GO" id="GO:0043548">
    <property type="term" value="F:phosphatidylinositol 3-kinase binding"/>
    <property type="evidence" value="ECO:0007669"/>
    <property type="project" value="TreeGrafter"/>
</dbReference>
<dbReference type="InterPro" id="IPR007243">
    <property type="entry name" value="Atg6/Beclin"/>
</dbReference>
<dbReference type="Gene3D" id="1.10.418.40">
    <property type="entry name" value="Autophagy protein 6/Beclin 1"/>
    <property type="match status" value="1"/>
</dbReference>
<dbReference type="InterPro" id="IPR041691">
    <property type="entry name" value="Atg6/beclin_CC"/>
</dbReference>
<dbReference type="Pfam" id="PF17675">
    <property type="entry name" value="APG6_N"/>
    <property type="match status" value="1"/>
</dbReference>
<dbReference type="PANTHER" id="PTHR12768:SF4">
    <property type="entry name" value="BECLIN-1"/>
    <property type="match status" value="1"/>
</dbReference>
<sequence length="548" mass="60441">MNCQKCRTPLKLDNSLQDLNPAAFDLLVGSTGHSIDQATSTSRVPYPHERKDLYNQVVQDATSPVFKRVIPAARQGLGPQPAMAASTKAGLKDNPAMSFVMLTDSQVVPPQHTLDEYEEMRKNKCFKEAHSAANQASSDPKQTLSHQIESTIRLFEILSSRSDIDHPVCAECTDLLLSQLQSRLSASTKERDAYITFLKTLNNTVPSSSEISKAQASLASSKAAEAKAFSELLEIEKEKAALDDEVATLEAESLALDEEEQAFWRSRNSFALTLSAFQDDRDALNAAYDHDAQQLERLELTNVYNDTFCIYHDGPFATINGLRLGRLPPTLNVDWSEINAAWGTAALLLATVAEKLGFTFRGYKIKPMGSTSRIEKIEQGNSASRQSFSGRATHPASNPNTHQESQQPKITALDLFSSGDLPLGRMLLHRRLDAGMVAFLECLRQLCDFVEQSSHRVPHSSNLSINDRDSPARDTKVTKLKAPYSITKDRIGDPQKPTLIASIKLGVSQDDSWTRACKYTLTCCKFLLACASNVGLSDRRRGGREEGD</sequence>
<dbReference type="Pfam" id="PF04111">
    <property type="entry name" value="APG6"/>
    <property type="match status" value="1"/>
</dbReference>
<evidence type="ECO:0000313" key="6">
    <source>
        <dbReference type="EMBL" id="CAF9928073.1"/>
    </source>
</evidence>
<dbReference type="Gene3D" id="6.10.250.3110">
    <property type="match status" value="1"/>
</dbReference>
<evidence type="ECO:0000259" key="4">
    <source>
        <dbReference type="Pfam" id="PF04111"/>
    </source>
</evidence>
<dbReference type="Proteomes" id="UP000664203">
    <property type="component" value="Unassembled WGS sequence"/>
</dbReference>
<gene>
    <name evidence="6" type="primary">ATG6</name>
    <name evidence="6" type="ORF">ALECFALPRED_003941</name>
</gene>
<dbReference type="PANTHER" id="PTHR12768">
    <property type="entry name" value="BECLIN 1"/>
    <property type="match status" value="1"/>
</dbReference>
<keyword evidence="2" id="KW-0175">Coiled coil</keyword>
<feature type="region of interest" description="Disordered" evidence="3">
    <location>
        <begin position="374"/>
        <end position="407"/>
    </location>
</feature>
<evidence type="ECO:0000256" key="2">
    <source>
        <dbReference type="SAM" id="Coils"/>
    </source>
</evidence>
<keyword evidence="7" id="KW-1185">Reference proteome</keyword>
<dbReference type="GO" id="GO:0000423">
    <property type="term" value="P:mitophagy"/>
    <property type="evidence" value="ECO:0007669"/>
    <property type="project" value="TreeGrafter"/>
</dbReference>
<dbReference type="GO" id="GO:0034272">
    <property type="term" value="C:phosphatidylinositol 3-kinase complex, class III, type II"/>
    <property type="evidence" value="ECO:0007669"/>
    <property type="project" value="TreeGrafter"/>
</dbReference>
<dbReference type="GO" id="GO:0034271">
    <property type="term" value="C:phosphatidylinositol 3-kinase complex, class III, type I"/>
    <property type="evidence" value="ECO:0007669"/>
    <property type="project" value="TreeGrafter"/>
</dbReference>
<dbReference type="InterPro" id="IPR040455">
    <property type="entry name" value="Atg6_BARA"/>
</dbReference>
<organism evidence="6 7">
    <name type="scientific">Alectoria fallacina</name>
    <dbReference type="NCBI Taxonomy" id="1903189"/>
    <lineage>
        <taxon>Eukaryota</taxon>
        <taxon>Fungi</taxon>
        <taxon>Dikarya</taxon>
        <taxon>Ascomycota</taxon>
        <taxon>Pezizomycotina</taxon>
        <taxon>Lecanoromycetes</taxon>
        <taxon>OSLEUM clade</taxon>
        <taxon>Lecanoromycetidae</taxon>
        <taxon>Lecanorales</taxon>
        <taxon>Lecanorineae</taxon>
        <taxon>Parmeliaceae</taxon>
        <taxon>Alectoria</taxon>
    </lineage>
</organism>